<dbReference type="AlphaFoldDB" id="A0A6H5HUP5"/>
<organism evidence="1 2">
    <name type="scientific">Nesidiocoris tenuis</name>
    <dbReference type="NCBI Taxonomy" id="355587"/>
    <lineage>
        <taxon>Eukaryota</taxon>
        <taxon>Metazoa</taxon>
        <taxon>Ecdysozoa</taxon>
        <taxon>Arthropoda</taxon>
        <taxon>Hexapoda</taxon>
        <taxon>Insecta</taxon>
        <taxon>Pterygota</taxon>
        <taxon>Neoptera</taxon>
        <taxon>Paraneoptera</taxon>
        <taxon>Hemiptera</taxon>
        <taxon>Heteroptera</taxon>
        <taxon>Panheteroptera</taxon>
        <taxon>Cimicomorpha</taxon>
        <taxon>Miridae</taxon>
        <taxon>Dicyphina</taxon>
        <taxon>Nesidiocoris</taxon>
    </lineage>
</organism>
<dbReference type="EMBL" id="CADCXU010035388">
    <property type="protein sequence ID" value="CAB0020499.1"/>
    <property type="molecule type" value="Genomic_DNA"/>
</dbReference>
<gene>
    <name evidence="1" type="ORF">NTEN_LOCUS24072</name>
</gene>
<evidence type="ECO:0000313" key="2">
    <source>
        <dbReference type="Proteomes" id="UP000479000"/>
    </source>
</evidence>
<proteinExistence type="predicted"/>
<evidence type="ECO:0000313" key="1">
    <source>
        <dbReference type="EMBL" id="CAB0020499.1"/>
    </source>
</evidence>
<accession>A0A6H5HUP5</accession>
<sequence length="106" mass="12680">MRAYYSYLLFQVWRIVLQEEFRYENRPTTGGKLAALRGCRFCPIDLPRRGHTERTQIIFLLDLGKYLISNLFRRPSKISSAGVRSFSVEEINRDRSRWRTDQKFTD</sequence>
<keyword evidence="2" id="KW-1185">Reference proteome</keyword>
<dbReference type="Proteomes" id="UP000479000">
    <property type="component" value="Unassembled WGS sequence"/>
</dbReference>
<name>A0A6H5HUP5_9HEMI</name>
<protein>
    <submittedName>
        <fullName evidence="1">Uncharacterized protein</fullName>
    </submittedName>
</protein>
<reference evidence="1 2" key="1">
    <citation type="submission" date="2020-02" db="EMBL/GenBank/DDBJ databases">
        <authorList>
            <person name="Ferguson B K."/>
        </authorList>
    </citation>
    <scope>NUCLEOTIDE SEQUENCE [LARGE SCALE GENOMIC DNA]</scope>
</reference>